<evidence type="ECO:0000259" key="17">
    <source>
        <dbReference type="PROSITE" id="PS50967"/>
    </source>
</evidence>
<evidence type="ECO:0000256" key="16">
    <source>
        <dbReference type="PROSITE-ProRule" id="PRU00560"/>
    </source>
</evidence>
<dbReference type="InterPro" id="IPR014017">
    <property type="entry name" value="DNA_helicase_UvrD-like_C"/>
</dbReference>
<dbReference type="PANTHER" id="PTHR11070:SF69">
    <property type="entry name" value="ATP-DEPENDENT DNA HELICASE UVRD2"/>
    <property type="match status" value="1"/>
</dbReference>
<dbReference type="SUPFAM" id="SSF52540">
    <property type="entry name" value="P-loop containing nucleoside triphosphate hydrolases"/>
    <property type="match status" value="1"/>
</dbReference>
<reference evidence="20 21" key="1">
    <citation type="journal article" date="2019" name="ACS Chem. Biol.">
        <title>Identification and Mobilization of a Cryptic Antibiotic Biosynthesis Gene Locus from a Human-Pathogenic Nocardia Isolate.</title>
        <authorList>
            <person name="Herisse M."/>
            <person name="Ishida K."/>
            <person name="Porter J.L."/>
            <person name="Howden B."/>
            <person name="Hertweck C."/>
            <person name="Stinear T.P."/>
            <person name="Pidot S.J."/>
        </authorList>
    </citation>
    <scope>NUCLEOTIDE SEQUENCE [LARGE SCALE GENOMIC DNA]</scope>
    <source>
        <strain evidence="20 21">AUSMDU00012717</strain>
    </source>
</reference>
<dbReference type="FunFam" id="3.40.50.300:FF:001201">
    <property type="entry name" value="ATP-dependent DNA helicase UvrD2"/>
    <property type="match status" value="1"/>
</dbReference>
<gene>
    <name evidence="20" type="ORF">F5544_36520</name>
</gene>
<dbReference type="Gene3D" id="1.10.486.10">
    <property type="entry name" value="PCRA, domain 4"/>
    <property type="match status" value="2"/>
</dbReference>
<dbReference type="EC" id="5.6.2.4" evidence="12"/>
<keyword evidence="4" id="KW-0227">DNA damage</keyword>
<dbReference type="SUPFAM" id="SSF47819">
    <property type="entry name" value="HRDC-like"/>
    <property type="match status" value="1"/>
</dbReference>
<comment type="cofactor">
    <cofactor evidence="1">
        <name>Mg(2+)</name>
        <dbReference type="ChEBI" id="CHEBI:18420"/>
    </cofactor>
</comment>
<feature type="domain" description="UvrD-like helicase C-terminal" evidence="19">
    <location>
        <begin position="350"/>
        <end position="611"/>
    </location>
</feature>
<dbReference type="EMBL" id="CP046172">
    <property type="protein sequence ID" value="QIS15132.1"/>
    <property type="molecule type" value="Genomic_DNA"/>
</dbReference>
<dbReference type="Proteomes" id="UP000503540">
    <property type="component" value="Chromosome"/>
</dbReference>
<dbReference type="KEGG" id="nah:F5544_36520"/>
<dbReference type="CDD" id="cd17932">
    <property type="entry name" value="DEXQc_UvrD"/>
    <property type="match status" value="1"/>
</dbReference>
<evidence type="ECO:0000256" key="4">
    <source>
        <dbReference type="ARBA" id="ARBA00022763"/>
    </source>
</evidence>
<dbReference type="CDD" id="cd18807">
    <property type="entry name" value="SF1_C_UvrD"/>
    <property type="match status" value="1"/>
</dbReference>
<evidence type="ECO:0000256" key="13">
    <source>
        <dbReference type="ARBA" id="ARBA00048988"/>
    </source>
</evidence>
<evidence type="ECO:0000256" key="15">
    <source>
        <dbReference type="ARBA" id="ARBA00077370"/>
    </source>
</evidence>
<keyword evidence="5 16" id="KW-0378">Hydrolase</keyword>
<keyword evidence="9" id="KW-0234">DNA repair</keyword>
<dbReference type="InterPro" id="IPR010997">
    <property type="entry name" value="HRDC-like_sf"/>
</dbReference>
<dbReference type="GO" id="GO:0033202">
    <property type="term" value="C:DNA helicase complex"/>
    <property type="evidence" value="ECO:0007669"/>
    <property type="project" value="TreeGrafter"/>
</dbReference>
<feature type="domain" description="UvrD-like helicase ATP-binding" evidence="18">
    <location>
        <begin position="63"/>
        <end position="349"/>
    </location>
</feature>
<dbReference type="GO" id="GO:0043138">
    <property type="term" value="F:3'-5' DNA helicase activity"/>
    <property type="evidence" value="ECO:0007669"/>
    <property type="project" value="UniProtKB-EC"/>
</dbReference>
<proteinExistence type="inferred from homology"/>
<dbReference type="InterPro" id="IPR027417">
    <property type="entry name" value="P-loop_NTPase"/>
</dbReference>
<dbReference type="AlphaFoldDB" id="A0A6G9YPK5"/>
<evidence type="ECO:0000256" key="11">
    <source>
        <dbReference type="ARBA" id="ARBA00034617"/>
    </source>
</evidence>
<evidence type="ECO:0000256" key="12">
    <source>
        <dbReference type="ARBA" id="ARBA00034808"/>
    </source>
</evidence>
<evidence type="ECO:0000313" key="21">
    <source>
        <dbReference type="Proteomes" id="UP000503540"/>
    </source>
</evidence>
<dbReference type="FunFam" id="3.40.50.300:FF:001181">
    <property type="entry name" value="DNA helicase"/>
    <property type="match status" value="1"/>
</dbReference>
<dbReference type="GO" id="GO:0005524">
    <property type="term" value="F:ATP binding"/>
    <property type="evidence" value="ECO:0007669"/>
    <property type="project" value="UniProtKB-UniRule"/>
</dbReference>
<comment type="catalytic activity">
    <reaction evidence="11">
        <text>Couples ATP hydrolysis with the unwinding of duplex DNA by translocating in the 3'-5' direction.</text>
        <dbReference type="EC" id="5.6.2.4"/>
    </reaction>
</comment>
<dbReference type="Gene3D" id="1.10.10.160">
    <property type="match status" value="1"/>
</dbReference>
<dbReference type="GO" id="GO:0003677">
    <property type="term" value="F:DNA binding"/>
    <property type="evidence" value="ECO:0007669"/>
    <property type="project" value="UniProtKB-KW"/>
</dbReference>
<evidence type="ECO:0000256" key="2">
    <source>
        <dbReference type="ARBA" id="ARBA00009922"/>
    </source>
</evidence>
<keyword evidence="6 16" id="KW-0347">Helicase</keyword>
<comment type="catalytic activity">
    <reaction evidence="13">
        <text>ATP + H2O = ADP + phosphate + H(+)</text>
        <dbReference type="Rhea" id="RHEA:13065"/>
        <dbReference type="ChEBI" id="CHEBI:15377"/>
        <dbReference type="ChEBI" id="CHEBI:15378"/>
        <dbReference type="ChEBI" id="CHEBI:30616"/>
        <dbReference type="ChEBI" id="CHEBI:43474"/>
        <dbReference type="ChEBI" id="CHEBI:456216"/>
        <dbReference type="EC" id="5.6.2.4"/>
    </reaction>
</comment>
<evidence type="ECO:0000256" key="3">
    <source>
        <dbReference type="ARBA" id="ARBA00022741"/>
    </source>
</evidence>
<dbReference type="InterPro" id="IPR002121">
    <property type="entry name" value="HRDC_dom"/>
</dbReference>
<accession>A0A6G9YPK5</accession>
<dbReference type="SMART" id="SM00341">
    <property type="entry name" value="HRDC"/>
    <property type="match status" value="1"/>
</dbReference>
<evidence type="ECO:0000256" key="14">
    <source>
        <dbReference type="ARBA" id="ARBA00067567"/>
    </source>
</evidence>
<dbReference type="Pfam" id="PF00570">
    <property type="entry name" value="HRDC"/>
    <property type="match status" value="1"/>
</dbReference>
<feature type="domain" description="HRDC" evidence="17">
    <location>
        <begin position="687"/>
        <end position="767"/>
    </location>
</feature>
<dbReference type="PANTHER" id="PTHR11070">
    <property type="entry name" value="UVRD / RECB / PCRA DNA HELICASE FAMILY MEMBER"/>
    <property type="match status" value="1"/>
</dbReference>
<dbReference type="Pfam" id="PF13361">
    <property type="entry name" value="UvrD_C"/>
    <property type="match status" value="2"/>
</dbReference>
<organism evidence="20 21">
    <name type="scientific">Nocardia arthritidis</name>
    <dbReference type="NCBI Taxonomy" id="228602"/>
    <lineage>
        <taxon>Bacteria</taxon>
        <taxon>Bacillati</taxon>
        <taxon>Actinomycetota</taxon>
        <taxon>Actinomycetes</taxon>
        <taxon>Mycobacteriales</taxon>
        <taxon>Nocardiaceae</taxon>
        <taxon>Nocardia</taxon>
    </lineage>
</organism>
<dbReference type="Gene3D" id="1.10.150.80">
    <property type="entry name" value="HRDC domain"/>
    <property type="match status" value="1"/>
</dbReference>
<evidence type="ECO:0000256" key="10">
    <source>
        <dbReference type="ARBA" id="ARBA00023235"/>
    </source>
</evidence>
<dbReference type="PROSITE" id="PS51198">
    <property type="entry name" value="UVRD_HELICASE_ATP_BIND"/>
    <property type="match status" value="1"/>
</dbReference>
<keyword evidence="8" id="KW-0238">DNA-binding</keyword>
<evidence type="ECO:0000313" key="20">
    <source>
        <dbReference type="EMBL" id="QIS15132.1"/>
    </source>
</evidence>
<evidence type="ECO:0000256" key="7">
    <source>
        <dbReference type="ARBA" id="ARBA00022840"/>
    </source>
</evidence>
<dbReference type="PROSITE" id="PS51217">
    <property type="entry name" value="UVRD_HELICASE_CTER"/>
    <property type="match status" value="1"/>
</dbReference>
<keyword evidence="7 16" id="KW-0067">ATP-binding</keyword>
<dbReference type="Pfam" id="PF00580">
    <property type="entry name" value="UvrD-helicase"/>
    <property type="match status" value="1"/>
</dbReference>
<keyword evidence="3 16" id="KW-0547">Nucleotide-binding</keyword>
<dbReference type="InterPro" id="IPR014016">
    <property type="entry name" value="UvrD-like_ATP-bd"/>
</dbReference>
<dbReference type="GO" id="GO:0000725">
    <property type="term" value="P:recombinational repair"/>
    <property type="evidence" value="ECO:0007669"/>
    <property type="project" value="TreeGrafter"/>
</dbReference>
<dbReference type="GO" id="GO:0005829">
    <property type="term" value="C:cytosol"/>
    <property type="evidence" value="ECO:0007669"/>
    <property type="project" value="TreeGrafter"/>
</dbReference>
<feature type="binding site" evidence="16">
    <location>
        <begin position="84"/>
        <end position="91"/>
    </location>
    <ligand>
        <name>ATP</name>
        <dbReference type="ChEBI" id="CHEBI:30616"/>
    </ligand>
</feature>
<sequence length="771" mass="83815">MRPLSIGRWSRWRTAIRNSSPRSDPTPPISRGRCACCATGAEPPGFLSVRAVIIERVPAPDLDALDPEQAAAVRAPRGPVCVLAGAGTGKTRTITHRIAHLVSAGHVKADQVLAVTFTARAAGELRNRLRALGLGGDANQVQARTFHAAALRQLRYFWPQIVGDVPWRLIDGKFQLVAQAAHASGLPTHTDSVRDLLGEIEWAKSTLIAPEDYPAAAARQHRDTPYDPARIAEVYAAYEKLKTTPDGLLLDFDDLLLHTAAALEDYPAVADEFRGRYRSFVVDEYQDVTPLQQRVLDAWLGDRDDLTVVGDANQTIYSFTGATPAYLLDFSRRFPEATVVRLERDYRSTPQVVSLANRVIGVARGRIAGSRLQLIGQRSDGPEPSFAEYEDVPAEANAVAASIEKLIADGVPAAEIAVLYRINAQSENYEQALTERGIPYQVRGGEGFFQRPEVKQAVVALRQVAAREDLPDQSRSGTALVTLVRAALAPHGLTATEPAGAQARERWSSLMALVQLTEELVGHDPELELGGLLRELAARAEARHPPTVQGVTLASLHAAKGLEWDAVFLVGLSDGTMPIAHVLADDGSVADEAALEEERRLLYVGVTRAREHLRLSWALARGEGGRRTRRRSRFLNGLIPDDSPASRIAAPVEHTGANGVRPHCRVCGKPLIGTYATMLGRCRRCPAELDAELLGMLQTWREEKAQALRVREFVVFTDTTLTAIAEQLPADDAALAAIPGIGAKKIDQYGADVLALVATRRRQAHKTAGRK</sequence>
<name>A0A6G9YPK5_9NOCA</name>
<dbReference type="Gene3D" id="3.40.50.300">
    <property type="entry name" value="P-loop containing nucleotide triphosphate hydrolases"/>
    <property type="match status" value="3"/>
</dbReference>
<comment type="similarity">
    <text evidence="2">Belongs to the helicase family. UvrD subfamily.</text>
</comment>
<dbReference type="GO" id="GO:0016787">
    <property type="term" value="F:hydrolase activity"/>
    <property type="evidence" value="ECO:0007669"/>
    <property type="project" value="UniProtKB-UniRule"/>
</dbReference>
<evidence type="ECO:0000256" key="8">
    <source>
        <dbReference type="ARBA" id="ARBA00023125"/>
    </source>
</evidence>
<dbReference type="InterPro" id="IPR013986">
    <property type="entry name" value="DExx_box_DNA_helicase_dom_sf"/>
</dbReference>
<protein>
    <recommendedName>
        <fullName evidence="14">ATP-dependent DNA helicase UvrD2</fullName>
        <ecNumber evidence="12">5.6.2.4</ecNumber>
    </recommendedName>
    <alternativeName>
        <fullName evidence="15">DNA 3'-5' helicase UvrD2</fullName>
    </alternativeName>
</protein>
<keyword evidence="21" id="KW-1185">Reference proteome</keyword>
<evidence type="ECO:0000256" key="5">
    <source>
        <dbReference type="ARBA" id="ARBA00022801"/>
    </source>
</evidence>
<evidence type="ECO:0000256" key="9">
    <source>
        <dbReference type="ARBA" id="ARBA00023204"/>
    </source>
</evidence>
<evidence type="ECO:0000256" key="6">
    <source>
        <dbReference type="ARBA" id="ARBA00022806"/>
    </source>
</evidence>
<evidence type="ECO:0000259" key="19">
    <source>
        <dbReference type="PROSITE" id="PS51217"/>
    </source>
</evidence>
<keyword evidence="10" id="KW-0413">Isomerase</keyword>
<evidence type="ECO:0000259" key="18">
    <source>
        <dbReference type="PROSITE" id="PS51198"/>
    </source>
</evidence>
<dbReference type="InterPro" id="IPR044876">
    <property type="entry name" value="HRDC_dom_sf"/>
</dbReference>
<evidence type="ECO:0000256" key="1">
    <source>
        <dbReference type="ARBA" id="ARBA00001946"/>
    </source>
</evidence>
<dbReference type="PROSITE" id="PS50967">
    <property type="entry name" value="HRDC"/>
    <property type="match status" value="1"/>
</dbReference>
<dbReference type="InterPro" id="IPR000212">
    <property type="entry name" value="DNA_helicase_UvrD/REP"/>
</dbReference>